<evidence type="ECO:0000256" key="2">
    <source>
        <dbReference type="ARBA" id="ARBA00008150"/>
    </source>
</evidence>
<reference evidence="8 9" key="1">
    <citation type="submission" date="2018-06" db="EMBL/GenBank/DDBJ databases">
        <authorList>
            <consortium name="Pathogen Informatics"/>
            <person name="Doyle S."/>
        </authorList>
    </citation>
    <scope>NUCLEOTIDE SEQUENCE [LARGE SCALE GENOMIC DNA]</scope>
    <source>
        <strain evidence="8 9">NCTC11621</strain>
    </source>
</reference>
<dbReference type="GO" id="GO:0045152">
    <property type="term" value="F:antisigma factor binding"/>
    <property type="evidence" value="ECO:0007669"/>
    <property type="project" value="TreeGrafter"/>
</dbReference>
<dbReference type="GO" id="GO:0030288">
    <property type="term" value="C:outer membrane-bounded periplasmic space"/>
    <property type="evidence" value="ECO:0007669"/>
    <property type="project" value="TreeGrafter"/>
</dbReference>
<feature type="domain" description="MucB/RseB C-terminal" evidence="7">
    <location>
        <begin position="227"/>
        <end position="318"/>
    </location>
</feature>
<dbReference type="InterPro" id="IPR033436">
    <property type="entry name" value="MucB/RseB_C"/>
</dbReference>
<dbReference type="InterPro" id="IPR038484">
    <property type="entry name" value="MucB/RseB_C_sf"/>
</dbReference>
<comment type="similarity">
    <text evidence="2">Belongs to the RseB family.</text>
</comment>
<name>A0A379EW44_9PAST</name>
<dbReference type="CDD" id="cd16327">
    <property type="entry name" value="RseB"/>
    <property type="match status" value="1"/>
</dbReference>
<sequence length="321" mass="37111">MVMTMLKTFQKLTALFFALLVPLAALAETQLSAKQILLKMPEAREKLSYEIAFVKTTPANMDSLRYRHLHLEGKSYAQLVSLDGVQQEIVQRDNLVSYFQPNFQPFTIHSTHIIDSLPAIMRADFNHLEKYYDFINIGRNRVADRIVQTIRILPKDDFRYQYIAFIDEENYLLLQSDILDRDGNLLDQFRVVNLYIGDGLQGLAQYLDNVVFPPLLIDKKEENTPLFHWQVSWLPQGFVKINESIGLEEDNHIESQLYSDGLFSFTIYVADPVAGINLDNTWKQGTYTIYSETINDKEVTFVGQLPISTAKRIVQDIQFKK</sequence>
<accession>A0A379EW44</accession>
<evidence type="ECO:0000256" key="5">
    <source>
        <dbReference type="SAM" id="SignalP"/>
    </source>
</evidence>
<dbReference type="GO" id="GO:0032885">
    <property type="term" value="P:regulation of polysaccharide biosynthetic process"/>
    <property type="evidence" value="ECO:0007669"/>
    <property type="project" value="TreeGrafter"/>
</dbReference>
<dbReference type="NCBIfam" id="NF006990">
    <property type="entry name" value="PRK09455.1"/>
    <property type="match status" value="1"/>
</dbReference>
<dbReference type="PANTHER" id="PTHR38782:SF1">
    <property type="entry name" value="SIGMA-E FACTOR REGULATORY PROTEIN RSEB"/>
    <property type="match status" value="1"/>
</dbReference>
<dbReference type="Gene3D" id="2.50.20.10">
    <property type="entry name" value="Lipoprotein localisation LolA/LolB/LppX"/>
    <property type="match status" value="1"/>
</dbReference>
<protein>
    <submittedName>
        <fullName evidence="8">Sigma-E factor regulatory protein RseB</fullName>
    </submittedName>
</protein>
<comment type="subcellular location">
    <subcellularLocation>
        <location evidence="1">Periplasm</location>
    </subcellularLocation>
</comment>
<feature type="chain" id="PRO_5016682338" evidence="5">
    <location>
        <begin position="28"/>
        <end position="321"/>
    </location>
</feature>
<evidence type="ECO:0000256" key="1">
    <source>
        <dbReference type="ARBA" id="ARBA00004418"/>
    </source>
</evidence>
<proteinExistence type="inferred from homology"/>
<dbReference type="InterPro" id="IPR005588">
    <property type="entry name" value="MucB_RseB"/>
</dbReference>
<dbReference type="PANTHER" id="PTHR38782">
    <property type="match status" value="1"/>
</dbReference>
<evidence type="ECO:0000259" key="6">
    <source>
        <dbReference type="Pfam" id="PF03888"/>
    </source>
</evidence>
<feature type="signal peptide" evidence="5">
    <location>
        <begin position="1"/>
        <end position="27"/>
    </location>
</feature>
<organism evidence="8 9">
    <name type="scientific">Pasteurella canis</name>
    <dbReference type="NCBI Taxonomy" id="753"/>
    <lineage>
        <taxon>Bacteria</taxon>
        <taxon>Pseudomonadati</taxon>
        <taxon>Pseudomonadota</taxon>
        <taxon>Gammaproteobacteria</taxon>
        <taxon>Pasteurellales</taxon>
        <taxon>Pasteurellaceae</taxon>
        <taxon>Pasteurella</taxon>
    </lineage>
</organism>
<evidence type="ECO:0000259" key="7">
    <source>
        <dbReference type="Pfam" id="PF17188"/>
    </source>
</evidence>
<dbReference type="Pfam" id="PF17188">
    <property type="entry name" value="MucB_RseB_C"/>
    <property type="match status" value="1"/>
</dbReference>
<dbReference type="Proteomes" id="UP000254704">
    <property type="component" value="Unassembled WGS sequence"/>
</dbReference>
<feature type="domain" description="MucB/RseB N-terminal" evidence="6">
    <location>
        <begin position="32"/>
        <end position="201"/>
    </location>
</feature>
<dbReference type="EMBL" id="UGTV01000015">
    <property type="protein sequence ID" value="SUC10590.1"/>
    <property type="molecule type" value="Genomic_DNA"/>
</dbReference>
<evidence type="ECO:0000313" key="9">
    <source>
        <dbReference type="Proteomes" id="UP000254704"/>
    </source>
</evidence>
<gene>
    <name evidence="8" type="primary">rseB</name>
    <name evidence="8" type="ORF">NCTC11621_01652</name>
</gene>
<dbReference type="Pfam" id="PF03888">
    <property type="entry name" value="MucB_RseB"/>
    <property type="match status" value="1"/>
</dbReference>
<dbReference type="Gene3D" id="3.30.200.100">
    <property type="entry name" value="MucB/RseB, C-terminal domain"/>
    <property type="match status" value="1"/>
</dbReference>
<dbReference type="PIRSF" id="PIRSF005427">
    <property type="entry name" value="RseB"/>
    <property type="match status" value="1"/>
</dbReference>
<evidence type="ECO:0000256" key="4">
    <source>
        <dbReference type="ARBA" id="ARBA00022764"/>
    </source>
</evidence>
<evidence type="ECO:0000313" key="8">
    <source>
        <dbReference type="EMBL" id="SUC10590.1"/>
    </source>
</evidence>
<dbReference type="AlphaFoldDB" id="A0A379EW44"/>
<keyword evidence="4" id="KW-0574">Periplasm</keyword>
<evidence type="ECO:0000256" key="3">
    <source>
        <dbReference type="ARBA" id="ARBA00022729"/>
    </source>
</evidence>
<dbReference type="InterPro" id="IPR033434">
    <property type="entry name" value="MucB/RseB_N"/>
</dbReference>
<keyword evidence="3 5" id="KW-0732">Signal</keyword>